<protein>
    <recommendedName>
        <fullName evidence="3">DUF3108 domain-containing protein</fullName>
    </recommendedName>
</protein>
<organism evidence="1 2">
    <name type="scientific">Neolewinella maritima</name>
    <dbReference type="NCBI Taxonomy" id="1383882"/>
    <lineage>
        <taxon>Bacteria</taxon>
        <taxon>Pseudomonadati</taxon>
        <taxon>Bacteroidota</taxon>
        <taxon>Saprospiria</taxon>
        <taxon>Saprospirales</taxon>
        <taxon>Lewinellaceae</taxon>
        <taxon>Neolewinella</taxon>
    </lineage>
</organism>
<comment type="caution">
    <text evidence="1">The sequence shown here is derived from an EMBL/GenBank/DDBJ whole genome shotgun (WGS) entry which is preliminary data.</text>
</comment>
<dbReference type="Proteomes" id="UP000837803">
    <property type="component" value="Unassembled WGS sequence"/>
</dbReference>
<evidence type="ECO:0008006" key="3">
    <source>
        <dbReference type="Google" id="ProtNLM"/>
    </source>
</evidence>
<dbReference type="Pfam" id="PF21900">
    <property type="entry name" value="DUF6920"/>
    <property type="match status" value="1"/>
</dbReference>
<evidence type="ECO:0000313" key="1">
    <source>
        <dbReference type="EMBL" id="CAH1000686.1"/>
    </source>
</evidence>
<name>A0ABM9B172_9BACT</name>
<keyword evidence="2" id="KW-1185">Reference proteome</keyword>
<gene>
    <name evidence="1" type="ORF">LEM8419_01820</name>
</gene>
<sequence>MSKYLLLCGIAALGYGAYRYLRADFRAQSHREQATMLKDEADARPIESPRATDDLPPIVVKWLHRSGALQGYRPDQVHLRQSLSMKLSPGQQRWYPARADQLVTLHPPAFHWTVRVRMLPLVYVHGYDSFVQQRATTQMRLWDILPVARVDPGPKANEAALQRYLAEAVWYPHIALEPYLQWEALDSLRARATISLHELRASVDFHFTQAGDVAKVSARRYRSVAPETQRTGWEVTIAKTGWLSGIRVPLRAHVTWLGETGTPWTWLDVTVTYLHYR</sequence>
<evidence type="ECO:0000313" key="2">
    <source>
        <dbReference type="Proteomes" id="UP000837803"/>
    </source>
</evidence>
<proteinExistence type="predicted"/>
<dbReference type="EMBL" id="CAKLPZ010000002">
    <property type="protein sequence ID" value="CAH1000686.1"/>
    <property type="molecule type" value="Genomic_DNA"/>
</dbReference>
<reference evidence="1" key="1">
    <citation type="submission" date="2021-12" db="EMBL/GenBank/DDBJ databases">
        <authorList>
            <person name="Rodrigo-Torres L."/>
            <person name="Arahal R. D."/>
            <person name="Lucena T."/>
        </authorList>
    </citation>
    <scope>NUCLEOTIDE SEQUENCE</scope>
    <source>
        <strain evidence="1">CECT 8419</strain>
    </source>
</reference>
<dbReference type="RefSeq" id="WP_238750725.1">
    <property type="nucleotide sequence ID" value="NZ_CAKLPZ010000002.1"/>
</dbReference>
<dbReference type="InterPro" id="IPR054213">
    <property type="entry name" value="DUF6920"/>
</dbReference>
<accession>A0ABM9B172</accession>